<dbReference type="WBParaSite" id="Hba_05411">
    <property type="protein sequence ID" value="Hba_05411"/>
    <property type="gene ID" value="Hba_05411"/>
</dbReference>
<reference evidence="2" key="1">
    <citation type="submission" date="2016-11" db="UniProtKB">
        <authorList>
            <consortium name="WormBaseParasite"/>
        </authorList>
    </citation>
    <scope>IDENTIFICATION</scope>
</reference>
<name>A0A1I7WK46_HETBA</name>
<dbReference type="Proteomes" id="UP000095283">
    <property type="component" value="Unplaced"/>
</dbReference>
<sequence>MFARWNQFKPKSEALQGDSRYLIRLKHLILKERNIIFSVDRNNLITQFSN</sequence>
<proteinExistence type="predicted"/>
<accession>A0A1I7WK46</accession>
<dbReference type="AlphaFoldDB" id="A0A1I7WK46"/>
<keyword evidence="1" id="KW-1185">Reference proteome</keyword>
<organism evidence="1 2">
    <name type="scientific">Heterorhabditis bacteriophora</name>
    <name type="common">Entomopathogenic nematode worm</name>
    <dbReference type="NCBI Taxonomy" id="37862"/>
    <lineage>
        <taxon>Eukaryota</taxon>
        <taxon>Metazoa</taxon>
        <taxon>Ecdysozoa</taxon>
        <taxon>Nematoda</taxon>
        <taxon>Chromadorea</taxon>
        <taxon>Rhabditida</taxon>
        <taxon>Rhabditina</taxon>
        <taxon>Rhabditomorpha</taxon>
        <taxon>Strongyloidea</taxon>
        <taxon>Heterorhabditidae</taxon>
        <taxon>Heterorhabditis</taxon>
    </lineage>
</organism>
<evidence type="ECO:0000313" key="1">
    <source>
        <dbReference type="Proteomes" id="UP000095283"/>
    </source>
</evidence>
<evidence type="ECO:0000313" key="2">
    <source>
        <dbReference type="WBParaSite" id="Hba_05411"/>
    </source>
</evidence>
<protein>
    <submittedName>
        <fullName evidence="2">Transposase</fullName>
    </submittedName>
</protein>